<organism evidence="1 2">
    <name type="scientific">Ogataea philodendri</name>
    <dbReference type="NCBI Taxonomy" id="1378263"/>
    <lineage>
        <taxon>Eukaryota</taxon>
        <taxon>Fungi</taxon>
        <taxon>Dikarya</taxon>
        <taxon>Ascomycota</taxon>
        <taxon>Saccharomycotina</taxon>
        <taxon>Pichiomycetes</taxon>
        <taxon>Pichiales</taxon>
        <taxon>Pichiaceae</taxon>
        <taxon>Ogataea</taxon>
    </lineage>
</organism>
<comment type="caution">
    <text evidence="1">The sequence shown here is derived from an EMBL/GenBank/DDBJ whole genome shotgun (WGS) entry which is preliminary data.</text>
</comment>
<dbReference type="Proteomes" id="UP000769157">
    <property type="component" value="Unassembled WGS sequence"/>
</dbReference>
<reference evidence="1" key="2">
    <citation type="submission" date="2021-01" db="EMBL/GenBank/DDBJ databases">
        <authorList>
            <person name="Schikora-Tamarit M.A."/>
        </authorList>
    </citation>
    <scope>NUCLEOTIDE SEQUENCE</scope>
    <source>
        <strain evidence="1">CBS6075</strain>
    </source>
</reference>
<dbReference type="GeneID" id="70233036"/>
<name>A0A9P8PE20_9ASCO</name>
<dbReference type="EMBL" id="JAEUBE010000087">
    <property type="protein sequence ID" value="KAH3670553.1"/>
    <property type="molecule type" value="Genomic_DNA"/>
</dbReference>
<accession>A0A9P8PE20</accession>
<reference evidence="1" key="1">
    <citation type="journal article" date="2021" name="Open Biol.">
        <title>Shared evolutionary footprints suggest mitochondrial oxidative damage underlies multiple complex I losses in fungi.</title>
        <authorList>
            <person name="Schikora-Tamarit M.A."/>
            <person name="Marcet-Houben M."/>
            <person name="Nosek J."/>
            <person name="Gabaldon T."/>
        </authorList>
    </citation>
    <scope>NUCLEOTIDE SEQUENCE</scope>
    <source>
        <strain evidence="1">CBS6075</strain>
    </source>
</reference>
<gene>
    <name evidence="1" type="ORF">OGAPHI_001068</name>
</gene>
<evidence type="ECO:0000313" key="2">
    <source>
        <dbReference type="Proteomes" id="UP000769157"/>
    </source>
</evidence>
<keyword evidence="2" id="KW-1185">Reference proteome</keyword>
<dbReference type="AlphaFoldDB" id="A0A9P8PE20"/>
<proteinExistence type="predicted"/>
<sequence length="208" mass="22811">MAAMPIIHSWPTVPMGLTPNSLANITLDVPRKPVPFADCLAASHRPCITSRCVANERLRLVPNSLKTQPFSSSRRPFCLAFSSWPSFDHSVSTNRKYASETSDSNGISYNVTSAHLPETSRPNWAGLSRFVILTCSAGRSWKSWMYSKYLAGMYGNCVRRYSISSAENLSVPKCEICADSHSTAAVFSSIDGVLFVYVNTASALGRFV</sequence>
<evidence type="ECO:0000313" key="1">
    <source>
        <dbReference type="EMBL" id="KAH3670553.1"/>
    </source>
</evidence>
<protein>
    <submittedName>
        <fullName evidence="1">Uncharacterized protein</fullName>
    </submittedName>
</protein>
<dbReference type="RefSeq" id="XP_046063978.1">
    <property type="nucleotide sequence ID" value="XM_046201790.1"/>
</dbReference>